<sequence length="109" mass="11702">MPRLDVAVIDSGVARLAVRGYIRARIWQSMLKQMAAGQTSSPANDQLLLGGLEKRAGFSTSLRGCIRNCWETTSNLDLLLLKSAPLDSHAADSAPIIVVELAAAVRHGF</sequence>
<organism evidence="1 2">
    <name type="scientific">Phaeosphaeria nodorum (strain SN15 / ATCC MYA-4574 / FGSC 10173)</name>
    <name type="common">Glume blotch fungus</name>
    <name type="synonym">Parastagonospora nodorum</name>
    <dbReference type="NCBI Taxonomy" id="321614"/>
    <lineage>
        <taxon>Eukaryota</taxon>
        <taxon>Fungi</taxon>
        <taxon>Dikarya</taxon>
        <taxon>Ascomycota</taxon>
        <taxon>Pezizomycotina</taxon>
        <taxon>Dothideomycetes</taxon>
        <taxon>Pleosporomycetidae</taxon>
        <taxon>Pleosporales</taxon>
        <taxon>Pleosporineae</taxon>
        <taxon>Phaeosphaeriaceae</taxon>
        <taxon>Parastagonospora</taxon>
    </lineage>
</organism>
<evidence type="ECO:0000313" key="2">
    <source>
        <dbReference type="Proteomes" id="UP000663193"/>
    </source>
</evidence>
<dbReference type="AlphaFoldDB" id="A0A7U2EQC2"/>
<proteinExistence type="predicted"/>
<gene>
    <name evidence="1" type="ORF">JI435_426470</name>
</gene>
<reference evidence="2" key="1">
    <citation type="journal article" date="2021" name="BMC Genomics">
        <title>Chromosome-level genome assembly and manually-curated proteome of model necrotroph Parastagonospora nodorum Sn15 reveals a genome-wide trove of candidate effector homologs, and redundancy of virulence-related functions within an accessory chromosome.</title>
        <authorList>
            <person name="Bertazzoni S."/>
            <person name="Jones D.A.B."/>
            <person name="Phan H.T."/>
            <person name="Tan K.-C."/>
            <person name="Hane J.K."/>
        </authorList>
    </citation>
    <scope>NUCLEOTIDE SEQUENCE [LARGE SCALE GENOMIC DNA]</scope>
    <source>
        <strain evidence="2">SN15 / ATCC MYA-4574 / FGSC 10173)</strain>
    </source>
</reference>
<evidence type="ECO:0000313" key="1">
    <source>
        <dbReference type="EMBL" id="QRC91091.1"/>
    </source>
</evidence>
<dbReference type="EMBL" id="CP069023">
    <property type="protein sequence ID" value="QRC91091.1"/>
    <property type="molecule type" value="Genomic_DNA"/>
</dbReference>
<keyword evidence="2" id="KW-1185">Reference proteome</keyword>
<name>A0A7U2EQC2_PHANO</name>
<accession>A0A7U2EQC2</accession>
<protein>
    <submittedName>
        <fullName evidence="1">Uncharacterized protein</fullName>
    </submittedName>
</protein>
<dbReference type="VEuPathDB" id="FungiDB:JI435_426470"/>
<dbReference type="Proteomes" id="UP000663193">
    <property type="component" value="Chromosome 1"/>
</dbReference>